<dbReference type="Gene3D" id="3.30.450.380">
    <property type="match status" value="1"/>
</dbReference>
<gene>
    <name evidence="3" type="ORF">SAMN00768000_0175</name>
</gene>
<feature type="domain" description="Bacterial type II secretion system protein E" evidence="2">
    <location>
        <begin position="189"/>
        <end position="353"/>
    </location>
</feature>
<comment type="similarity">
    <text evidence="1">Belongs to the GSP E family.</text>
</comment>
<organism evidence="3 4">
    <name type="scientific">Sulfobacillus thermosulfidooxidans (strain DSM 9293 / VKM B-1269 / AT-1)</name>
    <dbReference type="NCBI Taxonomy" id="929705"/>
    <lineage>
        <taxon>Bacteria</taxon>
        <taxon>Bacillati</taxon>
        <taxon>Bacillota</taxon>
        <taxon>Clostridia</taxon>
        <taxon>Eubacteriales</taxon>
        <taxon>Clostridiales Family XVII. Incertae Sedis</taxon>
        <taxon>Sulfobacillus</taxon>
    </lineage>
</organism>
<dbReference type="InterPro" id="IPR001482">
    <property type="entry name" value="T2SS/T4SS_dom"/>
</dbReference>
<protein>
    <submittedName>
        <fullName evidence="3">Pilus assembly protein CpaF</fullName>
    </submittedName>
</protein>
<dbReference type="GO" id="GO:0016887">
    <property type="term" value="F:ATP hydrolysis activity"/>
    <property type="evidence" value="ECO:0007669"/>
    <property type="project" value="InterPro"/>
</dbReference>
<evidence type="ECO:0000313" key="3">
    <source>
        <dbReference type="EMBL" id="SMC01947.1"/>
    </source>
</evidence>
<dbReference type="Proteomes" id="UP000192660">
    <property type="component" value="Unassembled WGS sequence"/>
</dbReference>
<dbReference type="InterPro" id="IPR027417">
    <property type="entry name" value="P-loop_NTPase"/>
</dbReference>
<dbReference type="CDD" id="cd01130">
    <property type="entry name" value="VirB11-like_ATPase"/>
    <property type="match status" value="1"/>
</dbReference>
<dbReference type="Pfam" id="PF00437">
    <property type="entry name" value="T2SSE"/>
    <property type="match status" value="1"/>
</dbReference>
<sequence>MANIDQYLRRGTERAALRANLQQDTRDPQIDAYENAAWDWIEQHYPALMSASATYVDAGQVADVVARAVAQLNIAAPKIRQAIVEKLQSRIIGAGAIDPWMNDPTVTEITVSGTRVRILHQTPEGPRWDVVPGVLRSPQEASQLADFLCTRAGARYQPVRPLQTIMWPSNGARINVVHESISGNDGPLLTIRKRSRGQAMDLSDLIDRGMLNAEMEDFLIQAVRGRANIVIAGATNTGKTTILRAVARAAIPPTERIVTIEDIDELQLVDFFPDAVSMIGHEKSDADAADVDVSLHALFVNALRMTPDRIIVGEIRGAETKDVLEAGVTEAGGLLLTVHLKDPSMLFGRFYWMLLGAGLEMPWDTVVQQVKAAFNVIVHITRWVNADGELVRRITNISEILESGEIVSLWDWDGADWIPVHDPSPTLMAQIRRYAHHGS</sequence>
<dbReference type="OrthoDB" id="9810761at2"/>
<dbReference type="AlphaFoldDB" id="A0A1W1W6M9"/>
<proteinExistence type="inferred from homology"/>
<dbReference type="Gene3D" id="3.40.50.300">
    <property type="entry name" value="P-loop containing nucleotide triphosphate hydrolases"/>
    <property type="match status" value="1"/>
</dbReference>
<dbReference type="EMBL" id="FWWY01000001">
    <property type="protein sequence ID" value="SMC01947.1"/>
    <property type="molecule type" value="Genomic_DNA"/>
</dbReference>
<dbReference type="PANTHER" id="PTHR30486:SF6">
    <property type="entry name" value="TYPE IV PILUS RETRACTATION ATPASE PILT"/>
    <property type="match status" value="1"/>
</dbReference>
<name>A0A1W1W6M9_SULTA</name>
<dbReference type="PANTHER" id="PTHR30486">
    <property type="entry name" value="TWITCHING MOTILITY PROTEIN PILT"/>
    <property type="match status" value="1"/>
</dbReference>
<dbReference type="InterPro" id="IPR050921">
    <property type="entry name" value="T4SS_GSP_E_ATPase"/>
</dbReference>
<evidence type="ECO:0000256" key="1">
    <source>
        <dbReference type="ARBA" id="ARBA00006611"/>
    </source>
</evidence>
<accession>A0A1W1W6M9</accession>
<dbReference type="SUPFAM" id="SSF52540">
    <property type="entry name" value="P-loop containing nucleoside triphosphate hydrolases"/>
    <property type="match status" value="1"/>
</dbReference>
<reference evidence="4" key="1">
    <citation type="submission" date="2017-04" db="EMBL/GenBank/DDBJ databases">
        <authorList>
            <person name="Varghese N."/>
            <person name="Submissions S."/>
        </authorList>
    </citation>
    <scope>NUCLEOTIDE SEQUENCE [LARGE SCALE GENOMIC DNA]</scope>
    <source>
        <strain evidence="4">DSM 9293</strain>
    </source>
</reference>
<evidence type="ECO:0000313" key="4">
    <source>
        <dbReference type="Proteomes" id="UP000192660"/>
    </source>
</evidence>
<evidence type="ECO:0000259" key="2">
    <source>
        <dbReference type="Pfam" id="PF00437"/>
    </source>
</evidence>
<dbReference type="RefSeq" id="WP_084660695.1">
    <property type="nucleotide sequence ID" value="NZ_FWWY01000001.1"/>
</dbReference>
<keyword evidence="4" id="KW-1185">Reference proteome</keyword>